<evidence type="ECO:0000256" key="1">
    <source>
        <dbReference type="SAM" id="Coils"/>
    </source>
</evidence>
<evidence type="ECO:0000256" key="2">
    <source>
        <dbReference type="SAM" id="MobiDB-lite"/>
    </source>
</evidence>
<dbReference type="Proteomes" id="UP000789405">
    <property type="component" value="Unassembled WGS sequence"/>
</dbReference>
<reference evidence="3" key="1">
    <citation type="submission" date="2021-06" db="EMBL/GenBank/DDBJ databases">
        <authorList>
            <person name="Kallberg Y."/>
            <person name="Tangrot J."/>
            <person name="Rosling A."/>
        </authorList>
    </citation>
    <scope>NUCLEOTIDE SEQUENCE</scope>
    <source>
        <strain evidence="3">MA453B</strain>
    </source>
</reference>
<dbReference type="Gene3D" id="1.25.40.10">
    <property type="entry name" value="Tetratricopeptide repeat domain"/>
    <property type="match status" value="1"/>
</dbReference>
<sequence>MGNLEQAFNDSNNSLNLNPAKGKEENAFNDFQSSLKIDPENLDLELDIISERKDLSRVLAFIENKIGNCEKALENLDKAIKFLQDSMTMVLLVERASVYFSISRLEGALMD</sequence>
<comment type="caution">
    <text evidence="3">The sequence shown here is derived from an EMBL/GenBank/DDBJ whole genome shotgun (WGS) entry which is preliminary data.</text>
</comment>
<dbReference type="InterPro" id="IPR011990">
    <property type="entry name" value="TPR-like_helical_dom_sf"/>
</dbReference>
<accession>A0A9N9DJS9</accession>
<dbReference type="AlphaFoldDB" id="A0A9N9DJS9"/>
<evidence type="ECO:0000313" key="3">
    <source>
        <dbReference type="EMBL" id="CAG8638956.1"/>
    </source>
</evidence>
<evidence type="ECO:0000313" key="4">
    <source>
        <dbReference type="Proteomes" id="UP000789405"/>
    </source>
</evidence>
<proteinExistence type="predicted"/>
<keyword evidence="4" id="KW-1185">Reference proteome</keyword>
<dbReference type="EMBL" id="CAJVPY010005257">
    <property type="protein sequence ID" value="CAG8638956.1"/>
    <property type="molecule type" value="Genomic_DNA"/>
</dbReference>
<organism evidence="3 4">
    <name type="scientific">Dentiscutata erythropus</name>
    <dbReference type="NCBI Taxonomy" id="1348616"/>
    <lineage>
        <taxon>Eukaryota</taxon>
        <taxon>Fungi</taxon>
        <taxon>Fungi incertae sedis</taxon>
        <taxon>Mucoromycota</taxon>
        <taxon>Glomeromycotina</taxon>
        <taxon>Glomeromycetes</taxon>
        <taxon>Diversisporales</taxon>
        <taxon>Gigasporaceae</taxon>
        <taxon>Dentiscutata</taxon>
    </lineage>
</organism>
<feature type="compositionally biased region" description="Polar residues" evidence="2">
    <location>
        <begin position="1"/>
        <end position="17"/>
    </location>
</feature>
<gene>
    <name evidence="3" type="ORF">DERYTH_LOCUS9549</name>
</gene>
<dbReference type="SUPFAM" id="SSF48452">
    <property type="entry name" value="TPR-like"/>
    <property type="match status" value="1"/>
</dbReference>
<keyword evidence="1" id="KW-0175">Coiled coil</keyword>
<feature type="coiled-coil region" evidence="1">
    <location>
        <begin position="59"/>
        <end position="86"/>
    </location>
</feature>
<name>A0A9N9DJS9_9GLOM</name>
<feature type="region of interest" description="Disordered" evidence="2">
    <location>
        <begin position="1"/>
        <end position="22"/>
    </location>
</feature>
<protein>
    <submittedName>
        <fullName evidence="3">10001_t:CDS:1</fullName>
    </submittedName>
</protein>